<evidence type="ECO:0000313" key="4">
    <source>
        <dbReference type="Proteomes" id="UP000298347"/>
    </source>
</evidence>
<dbReference type="OrthoDB" id="9802525at2"/>
<dbReference type="InterPro" id="IPR050194">
    <property type="entry name" value="Glycosyltransferase_grp1"/>
</dbReference>
<dbReference type="InterPro" id="IPR028098">
    <property type="entry name" value="Glyco_trans_4-like_N"/>
</dbReference>
<accession>A0A4Z0GL03</accession>
<dbReference type="RefSeq" id="WP_135348815.1">
    <property type="nucleotide sequence ID" value="NZ_SRJD01000012.1"/>
</dbReference>
<evidence type="ECO:0000313" key="3">
    <source>
        <dbReference type="EMBL" id="TGA97605.1"/>
    </source>
</evidence>
<keyword evidence="3" id="KW-0808">Transferase</keyword>
<organism evidence="3 4">
    <name type="scientific">Sporolactobacillus shoreae</name>
    <dbReference type="NCBI Taxonomy" id="1465501"/>
    <lineage>
        <taxon>Bacteria</taxon>
        <taxon>Bacillati</taxon>
        <taxon>Bacillota</taxon>
        <taxon>Bacilli</taxon>
        <taxon>Bacillales</taxon>
        <taxon>Sporolactobacillaceae</taxon>
        <taxon>Sporolactobacillus</taxon>
    </lineage>
</organism>
<evidence type="ECO:0000259" key="1">
    <source>
        <dbReference type="Pfam" id="PF00534"/>
    </source>
</evidence>
<dbReference type="GO" id="GO:0016757">
    <property type="term" value="F:glycosyltransferase activity"/>
    <property type="evidence" value="ECO:0007669"/>
    <property type="project" value="InterPro"/>
</dbReference>
<dbReference type="Proteomes" id="UP000298347">
    <property type="component" value="Unassembled WGS sequence"/>
</dbReference>
<protein>
    <submittedName>
        <fullName evidence="3">Glycosyltransferase family 1 protein</fullName>
    </submittedName>
</protein>
<sequence>MKIAIITETFLPSTDGIVTRLCETIKWLESQGHQVMVVAPELGVNEYCGAEVKGVPARRLFFYRTKQFALPSRLVKKYLEAFQPDLVHVVNPALLGLAGIYYARRLGIPLVASYHTNVAQYMDYYHLGLFKPLIWHYFRFIHNQAEINLCTSLTVKKELDKRKFKNVQLWKRGVDPETFCPEKRNTDVRRRITQGHPDKKVLLYVGRLAAEKEIEKIKNVLDRSPELWLVIAGDGPYRRELENCFRRANVTFTGFLHGQDLAEVYASSDIFVFPSTTETLGLVILEAMASGLPVIAADSGPSREQIEDGKNGLFYQPSQPDDLSRKVLSLTSGELDLRTMGKAARQTSIDLGWSRASNQLLDFYLITQDDLKIATEEKGLV</sequence>
<dbReference type="PANTHER" id="PTHR45947:SF3">
    <property type="entry name" value="SULFOQUINOVOSYL TRANSFERASE SQD2"/>
    <property type="match status" value="1"/>
</dbReference>
<dbReference type="CDD" id="cd03814">
    <property type="entry name" value="GT4-like"/>
    <property type="match status" value="1"/>
</dbReference>
<keyword evidence="4" id="KW-1185">Reference proteome</keyword>
<dbReference type="Pfam" id="PF00534">
    <property type="entry name" value="Glycos_transf_1"/>
    <property type="match status" value="1"/>
</dbReference>
<feature type="domain" description="Glycosyl transferase family 1" evidence="1">
    <location>
        <begin position="196"/>
        <end position="346"/>
    </location>
</feature>
<dbReference type="SUPFAM" id="SSF53756">
    <property type="entry name" value="UDP-Glycosyltransferase/glycogen phosphorylase"/>
    <property type="match status" value="1"/>
</dbReference>
<proteinExistence type="predicted"/>
<dbReference type="PANTHER" id="PTHR45947">
    <property type="entry name" value="SULFOQUINOVOSYL TRANSFERASE SQD2"/>
    <property type="match status" value="1"/>
</dbReference>
<comment type="caution">
    <text evidence="3">The sequence shown here is derived from an EMBL/GenBank/DDBJ whole genome shotgun (WGS) entry which is preliminary data.</text>
</comment>
<dbReference type="Pfam" id="PF13439">
    <property type="entry name" value="Glyco_transf_4"/>
    <property type="match status" value="1"/>
</dbReference>
<gene>
    <name evidence="3" type="ORF">E4665_10865</name>
</gene>
<dbReference type="InterPro" id="IPR001296">
    <property type="entry name" value="Glyco_trans_1"/>
</dbReference>
<feature type="domain" description="Glycosyltransferase subfamily 4-like N-terminal" evidence="2">
    <location>
        <begin position="15"/>
        <end position="177"/>
    </location>
</feature>
<name>A0A4Z0GL03_9BACL</name>
<reference evidence="3 4" key="1">
    <citation type="journal article" date="2015" name="Int. J. Syst. Evol. Microbiol.">
        <title>Sporolactobacillus shoreae sp. nov. and Sporolactobacillus spathodeae sp. nov., two spore-forming lactic acid bacteria isolated from tree barks in Thailand.</title>
        <authorList>
            <person name="Thamacharoensuk T."/>
            <person name="Kitahara M."/>
            <person name="Ohkuma M."/>
            <person name="Thongchul N."/>
            <person name="Tanasupawat S."/>
        </authorList>
    </citation>
    <scope>NUCLEOTIDE SEQUENCE [LARGE SCALE GENOMIC DNA]</scope>
    <source>
        <strain evidence="3 4">BK92</strain>
    </source>
</reference>
<evidence type="ECO:0000259" key="2">
    <source>
        <dbReference type="Pfam" id="PF13439"/>
    </source>
</evidence>
<dbReference type="EMBL" id="SRJD01000012">
    <property type="protein sequence ID" value="TGA97605.1"/>
    <property type="molecule type" value="Genomic_DNA"/>
</dbReference>
<dbReference type="Gene3D" id="3.40.50.2000">
    <property type="entry name" value="Glycogen Phosphorylase B"/>
    <property type="match status" value="2"/>
</dbReference>
<dbReference type="AlphaFoldDB" id="A0A4Z0GL03"/>